<dbReference type="Gene3D" id="3.90.70.80">
    <property type="match status" value="1"/>
</dbReference>
<dbReference type="GO" id="GO:0004843">
    <property type="term" value="F:cysteine-type deubiquitinase activity"/>
    <property type="evidence" value="ECO:0007669"/>
    <property type="project" value="TreeGrafter"/>
</dbReference>
<name>A0A5B0LID5_PUCGR</name>
<accession>A0A5B0LID5</accession>
<feature type="region of interest" description="Disordered" evidence="1">
    <location>
        <begin position="127"/>
        <end position="153"/>
    </location>
</feature>
<dbReference type="GO" id="GO:0016579">
    <property type="term" value="P:protein deubiquitination"/>
    <property type="evidence" value="ECO:0007669"/>
    <property type="project" value="TreeGrafter"/>
</dbReference>
<gene>
    <name evidence="4" type="ORF">PGT21_009338</name>
</gene>
<feature type="domain" description="OTU" evidence="3">
    <location>
        <begin position="194"/>
        <end position="319"/>
    </location>
</feature>
<evidence type="ECO:0000256" key="2">
    <source>
        <dbReference type="SAM" id="SignalP"/>
    </source>
</evidence>
<dbReference type="PANTHER" id="PTHR12419">
    <property type="entry name" value="OTU DOMAIN CONTAINING PROTEIN"/>
    <property type="match status" value="1"/>
</dbReference>
<dbReference type="PANTHER" id="PTHR12419:SF11">
    <property type="entry name" value="OTU DOMAIN-CONTAINING PROTEIN DDB_G0284757"/>
    <property type="match status" value="1"/>
</dbReference>
<dbReference type="PROSITE" id="PS50802">
    <property type="entry name" value="OTU"/>
    <property type="match status" value="1"/>
</dbReference>
<reference evidence="4 5" key="1">
    <citation type="submission" date="2019-05" db="EMBL/GenBank/DDBJ databases">
        <title>Emergence of the Ug99 lineage of the wheat stem rust pathogen through somatic hybridization.</title>
        <authorList>
            <person name="Li F."/>
            <person name="Upadhyaya N.M."/>
            <person name="Sperschneider J."/>
            <person name="Matny O."/>
            <person name="Nguyen-Phuc H."/>
            <person name="Mago R."/>
            <person name="Raley C."/>
            <person name="Miller M.E."/>
            <person name="Silverstein K.A.T."/>
            <person name="Henningsen E."/>
            <person name="Hirsch C.D."/>
            <person name="Visser B."/>
            <person name="Pretorius Z.A."/>
            <person name="Steffenson B.J."/>
            <person name="Schwessinger B."/>
            <person name="Dodds P.N."/>
            <person name="Figueroa M."/>
        </authorList>
    </citation>
    <scope>NUCLEOTIDE SEQUENCE [LARGE SCALE GENOMIC DNA]</scope>
    <source>
        <strain evidence="4">21-0</strain>
    </source>
</reference>
<dbReference type="Pfam" id="PF02338">
    <property type="entry name" value="OTU"/>
    <property type="match status" value="1"/>
</dbReference>
<comment type="caution">
    <text evidence="4">The sequence shown here is derived from an EMBL/GenBank/DDBJ whole genome shotgun (WGS) entry which is preliminary data.</text>
</comment>
<dbReference type="InterPro" id="IPR050704">
    <property type="entry name" value="Peptidase_C85-like"/>
</dbReference>
<dbReference type="OrthoDB" id="2507542at2759"/>
<evidence type="ECO:0000256" key="1">
    <source>
        <dbReference type="SAM" id="MobiDB-lite"/>
    </source>
</evidence>
<dbReference type="SUPFAM" id="SSF54001">
    <property type="entry name" value="Cysteine proteinases"/>
    <property type="match status" value="1"/>
</dbReference>
<feature type="signal peptide" evidence="2">
    <location>
        <begin position="1"/>
        <end position="32"/>
    </location>
</feature>
<dbReference type="InterPro" id="IPR003323">
    <property type="entry name" value="OTU_dom"/>
</dbReference>
<dbReference type="AlphaFoldDB" id="A0A5B0LID5"/>
<sequence>MFVSSIIRSGPVYPFLVLVFLFLFHDFPCSLGNLEKTWEEADGLRYKWTYSDKLRDHVKTVVHDSSTRRGDDVWTDKSDGLKHQWTFSPVSKKWIDTALGSHTGKSWIEDGVEYQWAWSPQKQAYIEQRTSKKPESSGSNSPVRSPQASSSPIRKHISLDESPAQNYAVKISSNPPWRVDLCDLDSHGLPQFTYTKNYIRGDGNCLYRALSYLVKRNQDSHWNIRERVFKEIQESGEYIDSIQDGTMTFDDFVSKDGANGAWGGEHTLAAAARVLNKKIIMLSLASTKPYFRAYGSAPVDPEDPGLVFLGDHYELLFSKPR</sequence>
<evidence type="ECO:0000313" key="4">
    <source>
        <dbReference type="EMBL" id="KAA1064607.1"/>
    </source>
</evidence>
<evidence type="ECO:0000313" key="5">
    <source>
        <dbReference type="Proteomes" id="UP000324748"/>
    </source>
</evidence>
<dbReference type="CDD" id="cd22744">
    <property type="entry name" value="OTU"/>
    <property type="match status" value="1"/>
</dbReference>
<keyword evidence="2" id="KW-0732">Signal</keyword>
<keyword evidence="5" id="KW-1185">Reference proteome</keyword>
<dbReference type="Proteomes" id="UP000324748">
    <property type="component" value="Unassembled WGS sequence"/>
</dbReference>
<dbReference type="InterPro" id="IPR038765">
    <property type="entry name" value="Papain-like_cys_pep_sf"/>
</dbReference>
<dbReference type="EMBL" id="VSWC01000197">
    <property type="protein sequence ID" value="KAA1064607.1"/>
    <property type="molecule type" value="Genomic_DNA"/>
</dbReference>
<evidence type="ECO:0000259" key="3">
    <source>
        <dbReference type="PROSITE" id="PS50802"/>
    </source>
</evidence>
<organism evidence="4 5">
    <name type="scientific">Puccinia graminis f. sp. tritici</name>
    <dbReference type="NCBI Taxonomy" id="56615"/>
    <lineage>
        <taxon>Eukaryota</taxon>
        <taxon>Fungi</taxon>
        <taxon>Dikarya</taxon>
        <taxon>Basidiomycota</taxon>
        <taxon>Pucciniomycotina</taxon>
        <taxon>Pucciniomycetes</taxon>
        <taxon>Pucciniales</taxon>
        <taxon>Pucciniaceae</taxon>
        <taxon>Puccinia</taxon>
    </lineage>
</organism>
<proteinExistence type="predicted"/>
<feature type="compositionally biased region" description="Polar residues" evidence="1">
    <location>
        <begin position="136"/>
        <end position="152"/>
    </location>
</feature>
<protein>
    <recommendedName>
        <fullName evidence="3">OTU domain-containing protein</fullName>
    </recommendedName>
</protein>
<feature type="chain" id="PRO_5022721412" description="OTU domain-containing protein" evidence="2">
    <location>
        <begin position="33"/>
        <end position="321"/>
    </location>
</feature>